<dbReference type="Pfam" id="PF21361">
    <property type="entry name" value="Sina_ZnF"/>
    <property type="match status" value="2"/>
</dbReference>
<dbReference type="Proteomes" id="UP001458880">
    <property type="component" value="Unassembled WGS sequence"/>
</dbReference>
<dbReference type="PANTHER" id="PTHR45877">
    <property type="entry name" value="E3 UBIQUITIN-PROTEIN LIGASE SIAH2"/>
    <property type="match status" value="1"/>
</dbReference>
<dbReference type="GO" id="GO:0005737">
    <property type="term" value="C:cytoplasm"/>
    <property type="evidence" value="ECO:0007669"/>
    <property type="project" value="TreeGrafter"/>
</dbReference>
<dbReference type="EMBL" id="JASPKY010000121">
    <property type="protein sequence ID" value="KAK9732160.1"/>
    <property type="molecule type" value="Genomic_DNA"/>
</dbReference>
<sequence length="451" mass="52881">MNSICVQELLNLSLFKCKRCDKRCQYPVIGDTEGNYCISCLDEPKMTTANVEVNTILEKLNVPCRFNKDGCGVCNNIADITSHEVECEFRKKTCPLEQFDECQKIVNYASHFINHHKQYVISSEVDTFDVSFDIKHFMEDLIRLLIVNNEYFLLHIKHDVDNTFLLALYLCGDYENLKSYNCSFEHNEITTINLLHESDISLPLQRTKAEVYELPIDVHNSETKLRIKIAANSSMKIVKNKELLNNLSCPICAIYMFDEIYQCILGHSICKTCFTRLQRCPTCTSPFNATRNYALESFAPLLRYPCRHDGCNIYFSKKKLFDHEDMCPFKLYDCPYRKKTTCNYTGLYKELYDHLYYEHNIRDNNPVQHVFTLENVTPTETIMNYYRLRSIFSCCVRKHMDGYNFICNHIGPKKSAKRFVFEVELINRQNESMVLKCYLEIVGDMLIRMKL</sequence>
<comment type="caution">
    <text evidence="13">The sequence shown here is derived from an EMBL/GenBank/DDBJ whole genome shotgun (WGS) entry which is preliminary data.</text>
</comment>
<comment type="similarity">
    <text evidence="3">Belongs to the SINA (Seven in absentia) family.</text>
</comment>
<organism evidence="13 14">
    <name type="scientific">Popillia japonica</name>
    <name type="common">Japanese beetle</name>
    <dbReference type="NCBI Taxonomy" id="7064"/>
    <lineage>
        <taxon>Eukaryota</taxon>
        <taxon>Metazoa</taxon>
        <taxon>Ecdysozoa</taxon>
        <taxon>Arthropoda</taxon>
        <taxon>Hexapoda</taxon>
        <taxon>Insecta</taxon>
        <taxon>Pterygota</taxon>
        <taxon>Neoptera</taxon>
        <taxon>Endopterygota</taxon>
        <taxon>Coleoptera</taxon>
        <taxon>Polyphaga</taxon>
        <taxon>Scarabaeiformia</taxon>
        <taxon>Scarabaeidae</taxon>
        <taxon>Rutelinae</taxon>
        <taxon>Popillia</taxon>
    </lineage>
</organism>
<dbReference type="InterPro" id="IPR013010">
    <property type="entry name" value="Znf_SIAH"/>
</dbReference>
<evidence type="ECO:0000259" key="12">
    <source>
        <dbReference type="PROSITE" id="PS51081"/>
    </source>
</evidence>
<evidence type="ECO:0000256" key="10">
    <source>
        <dbReference type="PROSITE-ProRule" id="PRU00455"/>
    </source>
</evidence>
<feature type="domain" description="SIAH-type" evidence="12">
    <location>
        <begin position="59"/>
        <end position="117"/>
    </location>
</feature>
<keyword evidence="9" id="KW-0862">Zinc</keyword>
<keyword evidence="6" id="KW-0479">Metal-binding</keyword>
<evidence type="ECO:0000256" key="1">
    <source>
        <dbReference type="ARBA" id="ARBA00000900"/>
    </source>
</evidence>
<dbReference type="GO" id="GO:0061630">
    <property type="term" value="F:ubiquitin protein ligase activity"/>
    <property type="evidence" value="ECO:0007669"/>
    <property type="project" value="UniProtKB-EC"/>
</dbReference>
<keyword evidence="8" id="KW-0833">Ubl conjugation pathway</keyword>
<evidence type="ECO:0000256" key="8">
    <source>
        <dbReference type="ARBA" id="ARBA00022786"/>
    </source>
</evidence>
<evidence type="ECO:0000313" key="14">
    <source>
        <dbReference type="Proteomes" id="UP001458880"/>
    </source>
</evidence>
<dbReference type="GO" id="GO:0043161">
    <property type="term" value="P:proteasome-mediated ubiquitin-dependent protein catabolic process"/>
    <property type="evidence" value="ECO:0007669"/>
    <property type="project" value="TreeGrafter"/>
</dbReference>
<name>A0AAW1LAY5_POPJA</name>
<evidence type="ECO:0000256" key="4">
    <source>
        <dbReference type="ARBA" id="ARBA00012483"/>
    </source>
</evidence>
<dbReference type="SUPFAM" id="SSF49599">
    <property type="entry name" value="TRAF domain-like"/>
    <property type="match status" value="2"/>
</dbReference>
<feature type="domain" description="RING-type" evidence="11">
    <location>
        <begin position="249"/>
        <end position="284"/>
    </location>
</feature>
<evidence type="ECO:0000256" key="5">
    <source>
        <dbReference type="ARBA" id="ARBA00022679"/>
    </source>
</evidence>
<comment type="pathway">
    <text evidence="2">Protein modification; protein ubiquitination.</text>
</comment>
<keyword evidence="5" id="KW-0808">Transferase</keyword>
<comment type="catalytic activity">
    <reaction evidence="1">
        <text>S-ubiquitinyl-[E2 ubiquitin-conjugating enzyme]-L-cysteine + [acceptor protein]-L-lysine = [E2 ubiquitin-conjugating enzyme]-L-cysteine + N(6)-ubiquitinyl-[acceptor protein]-L-lysine.</text>
        <dbReference type="EC" id="2.3.2.27"/>
    </reaction>
</comment>
<dbReference type="PROSITE" id="PS51081">
    <property type="entry name" value="ZF_SIAH"/>
    <property type="match status" value="2"/>
</dbReference>
<dbReference type="InterPro" id="IPR013083">
    <property type="entry name" value="Znf_RING/FYVE/PHD"/>
</dbReference>
<reference evidence="13 14" key="1">
    <citation type="journal article" date="2024" name="BMC Genomics">
        <title>De novo assembly and annotation of Popillia japonica's genome with initial clues to its potential as an invasive pest.</title>
        <authorList>
            <person name="Cucini C."/>
            <person name="Boschi S."/>
            <person name="Funari R."/>
            <person name="Cardaioli E."/>
            <person name="Iannotti N."/>
            <person name="Marturano G."/>
            <person name="Paoli F."/>
            <person name="Bruttini M."/>
            <person name="Carapelli A."/>
            <person name="Frati F."/>
            <person name="Nardi F."/>
        </authorList>
    </citation>
    <scope>NUCLEOTIDE SEQUENCE [LARGE SCALE GENOMIC DNA]</scope>
    <source>
        <strain evidence="13">DMR45628</strain>
    </source>
</reference>
<dbReference type="GO" id="GO:0031624">
    <property type="term" value="F:ubiquitin conjugating enzyme binding"/>
    <property type="evidence" value="ECO:0007669"/>
    <property type="project" value="TreeGrafter"/>
</dbReference>
<proteinExistence type="inferred from homology"/>
<keyword evidence="7 10" id="KW-0863">Zinc-finger</keyword>
<evidence type="ECO:0000256" key="9">
    <source>
        <dbReference type="ARBA" id="ARBA00022833"/>
    </source>
</evidence>
<dbReference type="AlphaFoldDB" id="A0AAW1LAY5"/>
<dbReference type="EC" id="2.3.2.27" evidence="4"/>
<dbReference type="PROSITE" id="PS50089">
    <property type="entry name" value="ZF_RING_2"/>
    <property type="match status" value="1"/>
</dbReference>
<feature type="domain" description="SIAH-type" evidence="12">
    <location>
        <begin position="301"/>
        <end position="360"/>
    </location>
</feature>
<dbReference type="InterPro" id="IPR049548">
    <property type="entry name" value="Sina-like_RING"/>
</dbReference>
<dbReference type="Pfam" id="PF21362">
    <property type="entry name" value="Sina_RING"/>
    <property type="match status" value="1"/>
</dbReference>
<evidence type="ECO:0000259" key="11">
    <source>
        <dbReference type="PROSITE" id="PS50089"/>
    </source>
</evidence>
<evidence type="ECO:0000256" key="3">
    <source>
        <dbReference type="ARBA" id="ARBA00009119"/>
    </source>
</evidence>
<accession>A0AAW1LAY5</accession>
<evidence type="ECO:0000256" key="2">
    <source>
        <dbReference type="ARBA" id="ARBA00004906"/>
    </source>
</evidence>
<dbReference type="PANTHER" id="PTHR45877:SF2">
    <property type="entry name" value="E3 UBIQUITIN-PROTEIN LIGASE SINA-RELATED"/>
    <property type="match status" value="1"/>
</dbReference>
<protein>
    <recommendedName>
        <fullName evidence="4">RING-type E3 ubiquitin transferase</fullName>
        <ecNumber evidence="4">2.3.2.27</ecNumber>
    </recommendedName>
</protein>
<keyword evidence="14" id="KW-1185">Reference proteome</keyword>
<dbReference type="GO" id="GO:0008270">
    <property type="term" value="F:zinc ion binding"/>
    <property type="evidence" value="ECO:0007669"/>
    <property type="project" value="UniProtKB-KW"/>
</dbReference>
<dbReference type="InterPro" id="IPR004162">
    <property type="entry name" value="SINA-like_animal"/>
</dbReference>
<evidence type="ECO:0000256" key="7">
    <source>
        <dbReference type="ARBA" id="ARBA00022771"/>
    </source>
</evidence>
<dbReference type="Gene3D" id="3.30.40.10">
    <property type="entry name" value="Zinc/RING finger domain, C3HC4 (zinc finger)"/>
    <property type="match status" value="3"/>
</dbReference>
<evidence type="ECO:0000313" key="13">
    <source>
        <dbReference type="EMBL" id="KAK9732160.1"/>
    </source>
</evidence>
<gene>
    <name evidence="13" type="ORF">QE152_g13046</name>
</gene>
<evidence type="ECO:0000256" key="6">
    <source>
        <dbReference type="ARBA" id="ARBA00022723"/>
    </source>
</evidence>
<dbReference type="InterPro" id="IPR001841">
    <property type="entry name" value="Znf_RING"/>
</dbReference>